<feature type="region of interest" description="Disordered" evidence="1">
    <location>
        <begin position="147"/>
        <end position="191"/>
    </location>
</feature>
<dbReference type="Proteomes" id="UP000289152">
    <property type="component" value="Unassembled WGS sequence"/>
</dbReference>
<accession>A0A4V1M3R8</accession>
<feature type="region of interest" description="Disordered" evidence="1">
    <location>
        <begin position="1"/>
        <end position="54"/>
    </location>
</feature>
<dbReference type="InParanoid" id="A0A4V1M3R8"/>
<evidence type="ECO:0000313" key="2">
    <source>
        <dbReference type="EMBL" id="RXK37817.1"/>
    </source>
</evidence>
<evidence type="ECO:0000256" key="1">
    <source>
        <dbReference type="SAM" id="MobiDB-lite"/>
    </source>
</evidence>
<evidence type="ECO:0000313" key="3">
    <source>
        <dbReference type="Proteomes" id="UP000289152"/>
    </source>
</evidence>
<sequence length="191" mass="21501">MSSHAYQPLPTSLPPSGLVNAEAEEFDRLPETVDTGETDGNNVNDDDRLTDPTSFRPLRESVESEFARPPPSWWKRLLLVLFVIFTGWAAVRLGSSQRKPKVIYASRYSEEHKYRPAASPVITEHLQDGRIRLRGASVGGVGVKEEDIPLTPVQKKEKERKRREEAREAAKLKMGLKVKRKSNRGRVGGEI</sequence>
<keyword evidence="3" id="KW-1185">Reference proteome</keyword>
<organism evidence="2 3">
    <name type="scientific">Tremella mesenterica</name>
    <name type="common">Jelly fungus</name>
    <dbReference type="NCBI Taxonomy" id="5217"/>
    <lineage>
        <taxon>Eukaryota</taxon>
        <taxon>Fungi</taxon>
        <taxon>Dikarya</taxon>
        <taxon>Basidiomycota</taxon>
        <taxon>Agaricomycotina</taxon>
        <taxon>Tremellomycetes</taxon>
        <taxon>Tremellales</taxon>
        <taxon>Tremellaceae</taxon>
        <taxon>Tremella</taxon>
    </lineage>
</organism>
<feature type="compositionally biased region" description="Basic and acidic residues" evidence="1">
    <location>
        <begin position="154"/>
        <end position="171"/>
    </location>
</feature>
<gene>
    <name evidence="2" type="ORF">M231_04907</name>
</gene>
<dbReference type="STRING" id="5217.A0A4V1M3R8"/>
<dbReference type="VEuPathDB" id="FungiDB:TREMEDRAFT_60698"/>
<dbReference type="OrthoDB" id="2538110at2759"/>
<feature type="compositionally biased region" description="Basic residues" evidence="1">
    <location>
        <begin position="174"/>
        <end position="184"/>
    </location>
</feature>
<dbReference type="AlphaFoldDB" id="A0A4V1M3R8"/>
<protein>
    <recommendedName>
        <fullName evidence="4">Cbb3-type cytochrome c oxidase subunit CcoP N-terminal domain-containing protein</fullName>
    </recommendedName>
</protein>
<comment type="caution">
    <text evidence="2">The sequence shown here is derived from an EMBL/GenBank/DDBJ whole genome shotgun (WGS) entry which is preliminary data.</text>
</comment>
<dbReference type="EMBL" id="SDIL01000059">
    <property type="protein sequence ID" value="RXK37817.1"/>
    <property type="molecule type" value="Genomic_DNA"/>
</dbReference>
<evidence type="ECO:0008006" key="4">
    <source>
        <dbReference type="Google" id="ProtNLM"/>
    </source>
</evidence>
<proteinExistence type="predicted"/>
<name>A0A4V1M3R8_TREME</name>
<reference evidence="2 3" key="1">
    <citation type="submission" date="2016-06" db="EMBL/GenBank/DDBJ databases">
        <title>Evolution of pathogenesis and genome organization in the Tremellales.</title>
        <authorList>
            <person name="Cuomo C."/>
            <person name="Litvintseva A."/>
            <person name="Heitman J."/>
            <person name="Chen Y."/>
            <person name="Sun S."/>
            <person name="Springer D."/>
            <person name="Dromer F."/>
            <person name="Young S."/>
            <person name="Zeng Q."/>
            <person name="Chapman S."/>
            <person name="Gujja S."/>
            <person name="Saif S."/>
            <person name="Birren B."/>
        </authorList>
    </citation>
    <scope>NUCLEOTIDE SEQUENCE [LARGE SCALE GENOMIC DNA]</scope>
    <source>
        <strain evidence="2 3">ATCC 28783</strain>
    </source>
</reference>